<name>A0A9X2YGM7_9MYCO</name>
<proteinExistence type="predicted"/>
<feature type="region of interest" description="Disordered" evidence="1">
    <location>
        <begin position="45"/>
        <end position="70"/>
    </location>
</feature>
<dbReference type="Proteomes" id="UP001140272">
    <property type="component" value="Unassembled WGS sequence"/>
</dbReference>
<evidence type="ECO:0000256" key="1">
    <source>
        <dbReference type="SAM" id="MobiDB-lite"/>
    </source>
</evidence>
<evidence type="ECO:0000313" key="3">
    <source>
        <dbReference type="Proteomes" id="UP001140272"/>
    </source>
</evidence>
<evidence type="ECO:0000313" key="2">
    <source>
        <dbReference type="EMBL" id="MCV7073159.1"/>
    </source>
</evidence>
<reference evidence="2" key="2">
    <citation type="journal article" date="2022" name="BMC Genomics">
        <title>Comparative genome analysis of mycobacteria focusing on tRNA and non-coding RNA.</title>
        <authorList>
            <person name="Behra P.R.K."/>
            <person name="Pettersson B.M.F."/>
            <person name="Ramesh M."/>
            <person name="Das S."/>
            <person name="Dasgupta S."/>
            <person name="Kirsebom L.A."/>
        </authorList>
    </citation>
    <scope>NUCLEOTIDE SEQUENCE</scope>
    <source>
        <strain evidence="2">DSM 45406</strain>
    </source>
</reference>
<organism evidence="2 3">
    <name type="scientific">Mycolicibacterium rufum</name>
    <dbReference type="NCBI Taxonomy" id="318424"/>
    <lineage>
        <taxon>Bacteria</taxon>
        <taxon>Bacillati</taxon>
        <taxon>Actinomycetota</taxon>
        <taxon>Actinomycetes</taxon>
        <taxon>Mycobacteriales</taxon>
        <taxon>Mycobacteriaceae</taxon>
        <taxon>Mycolicibacterium</taxon>
    </lineage>
</organism>
<dbReference type="EMBL" id="JACKRN010000815">
    <property type="protein sequence ID" value="MCV7073159.1"/>
    <property type="molecule type" value="Genomic_DNA"/>
</dbReference>
<protein>
    <submittedName>
        <fullName evidence="2">Uncharacterized protein</fullName>
    </submittedName>
</protein>
<comment type="caution">
    <text evidence="2">The sequence shown here is derived from an EMBL/GenBank/DDBJ whole genome shotgun (WGS) entry which is preliminary data.</text>
</comment>
<gene>
    <name evidence="2" type="ORF">H7H73_25355</name>
</gene>
<sequence length="70" mass="6948">MPAAVPLAAPAVPVPVVPLPESVPGLPLLPATLPVPQDLVCEGTAWSATTGQDGSDGGGVPPGERRTDAW</sequence>
<reference evidence="2" key="1">
    <citation type="submission" date="2020-07" db="EMBL/GenBank/DDBJ databases">
        <authorList>
            <person name="Pettersson B.M.F."/>
            <person name="Behra P.R.K."/>
            <person name="Ramesh M."/>
            <person name="Das S."/>
            <person name="Dasgupta S."/>
            <person name="Kirsebom L.A."/>
        </authorList>
    </citation>
    <scope>NUCLEOTIDE SEQUENCE</scope>
    <source>
        <strain evidence="2">DSM 45406</strain>
    </source>
</reference>
<dbReference type="AlphaFoldDB" id="A0A9X2YGM7"/>
<accession>A0A9X2YGM7</accession>